<keyword evidence="7" id="KW-0224">Dipeptidase</keyword>
<dbReference type="PANTHER" id="PTHR43808">
    <property type="entry name" value="ACETYLORNITHINE DEACETYLASE"/>
    <property type="match status" value="1"/>
</dbReference>
<dbReference type="InterPro" id="IPR010964">
    <property type="entry name" value="M20A_pepV-rel"/>
</dbReference>
<evidence type="ECO:0000256" key="2">
    <source>
        <dbReference type="ARBA" id="ARBA00006247"/>
    </source>
</evidence>
<keyword evidence="5" id="KW-0378">Hydrolase</keyword>
<evidence type="ECO:0000256" key="1">
    <source>
        <dbReference type="ARBA" id="ARBA00001947"/>
    </source>
</evidence>
<evidence type="ECO:0000256" key="3">
    <source>
        <dbReference type="ARBA" id="ARBA00022670"/>
    </source>
</evidence>
<dbReference type="STRING" id="460384.SAMN05216313_10874"/>
<keyword evidence="8" id="KW-0482">Metalloprotease</keyword>
<comment type="cofactor">
    <cofactor evidence="1">
        <name>Zn(2+)</name>
        <dbReference type="ChEBI" id="CHEBI:29105"/>
    </cofactor>
</comment>
<accession>A0A1I0FA64</accession>
<evidence type="ECO:0000256" key="4">
    <source>
        <dbReference type="ARBA" id="ARBA00022723"/>
    </source>
</evidence>
<gene>
    <name evidence="9" type="ORF">SAMN05216313_10874</name>
</gene>
<evidence type="ECO:0000313" key="9">
    <source>
        <dbReference type="EMBL" id="SET54919.1"/>
    </source>
</evidence>
<organism evidence="9 10">
    <name type="scientific">Enterocloster lavalensis</name>
    <dbReference type="NCBI Taxonomy" id="460384"/>
    <lineage>
        <taxon>Bacteria</taxon>
        <taxon>Bacillati</taxon>
        <taxon>Bacillota</taxon>
        <taxon>Clostridia</taxon>
        <taxon>Lachnospirales</taxon>
        <taxon>Lachnospiraceae</taxon>
        <taxon>Enterocloster</taxon>
    </lineage>
</organism>
<dbReference type="GO" id="GO:0006508">
    <property type="term" value="P:proteolysis"/>
    <property type="evidence" value="ECO:0007669"/>
    <property type="project" value="UniProtKB-KW"/>
</dbReference>
<dbReference type="Gene3D" id="3.30.70.360">
    <property type="match status" value="2"/>
</dbReference>
<dbReference type="EMBL" id="FOIM01000008">
    <property type="protein sequence ID" value="SET54919.1"/>
    <property type="molecule type" value="Genomic_DNA"/>
</dbReference>
<dbReference type="NCBIfam" id="TIGR01887">
    <property type="entry name" value="dipeptidaselike"/>
    <property type="match status" value="1"/>
</dbReference>
<protein>
    <submittedName>
        <fullName evidence="9">Succinyl-diaminopimelate desuccinylase</fullName>
    </submittedName>
</protein>
<dbReference type="GO" id="GO:0008777">
    <property type="term" value="F:acetylornithine deacetylase activity"/>
    <property type="evidence" value="ECO:0007669"/>
    <property type="project" value="TreeGrafter"/>
</dbReference>
<keyword evidence="6" id="KW-0862">Zinc</keyword>
<dbReference type="InterPro" id="IPR002933">
    <property type="entry name" value="Peptidase_M20"/>
</dbReference>
<name>A0A1I0FA64_9FIRM</name>
<dbReference type="AlphaFoldDB" id="A0A1I0FA64"/>
<keyword evidence="10" id="KW-1185">Reference proteome</keyword>
<keyword evidence="3" id="KW-0645">Protease</keyword>
<dbReference type="GO" id="GO:0008237">
    <property type="term" value="F:metallopeptidase activity"/>
    <property type="evidence" value="ECO:0007669"/>
    <property type="project" value="UniProtKB-KW"/>
</dbReference>
<dbReference type="GO" id="GO:0008270">
    <property type="term" value="F:zinc ion binding"/>
    <property type="evidence" value="ECO:0007669"/>
    <property type="project" value="InterPro"/>
</dbReference>
<dbReference type="Pfam" id="PF01546">
    <property type="entry name" value="Peptidase_M20"/>
    <property type="match status" value="1"/>
</dbReference>
<proteinExistence type="inferred from homology"/>
<dbReference type="Proteomes" id="UP000198508">
    <property type="component" value="Unassembled WGS sequence"/>
</dbReference>
<dbReference type="PANTHER" id="PTHR43808:SF31">
    <property type="entry name" value="N-ACETYL-L-CITRULLINE DEACETYLASE"/>
    <property type="match status" value="1"/>
</dbReference>
<evidence type="ECO:0000256" key="7">
    <source>
        <dbReference type="ARBA" id="ARBA00022997"/>
    </source>
</evidence>
<evidence type="ECO:0000313" key="10">
    <source>
        <dbReference type="Proteomes" id="UP000198508"/>
    </source>
</evidence>
<reference evidence="10" key="1">
    <citation type="submission" date="2016-10" db="EMBL/GenBank/DDBJ databases">
        <authorList>
            <person name="Varghese N."/>
            <person name="Submissions S."/>
        </authorList>
    </citation>
    <scope>NUCLEOTIDE SEQUENCE [LARGE SCALE GENOMIC DNA]</scope>
    <source>
        <strain evidence="10">NLAE-zl-G277</strain>
    </source>
</reference>
<sequence>MDKDLCQKIREWVDAHEEAVISDVRRLVSIGSVAELDSGVPPYGQACRDVMEEYCKIAVEHGYRWTSYDDRVIRVDTGEGDGQPDIGIWNHLDVVPAGHDWKYEPYGLTVDGGCMIGRGVKDNKGPAVAAIYAVRCLQELGVELKHKISFYAGLEEEKGMTDIHWLTDHQVELPKMNIVLDSRYPVCHGEKGILGITVANKNALSGNILEIQGGESENSVAGRARMVVKAAWPVQAPAGLPDWLSISWEAGKLTIETRGLSKHAAHAEGSENAIHRLFCAVSGREPSCKALRDLLGGSLDKDTLKLFEACADISAGIYGDGLGIAAEDGISGRLTAVASLVALRDHICSLTFNIRYPITMKEHSGLVEKIGATAAGLDMEVASCSGKAPGYFPAEHPMIESLMNTYNEFLGRDEKPFTMAGGTYARLLPNAFGYGFRLVPETAYPEGLIPEGHGGSHSADEAVPVELYKQQLTLFILSLAEGQKVELS</sequence>
<evidence type="ECO:0000256" key="5">
    <source>
        <dbReference type="ARBA" id="ARBA00022801"/>
    </source>
</evidence>
<dbReference type="GO" id="GO:0006526">
    <property type="term" value="P:L-arginine biosynthetic process"/>
    <property type="evidence" value="ECO:0007669"/>
    <property type="project" value="TreeGrafter"/>
</dbReference>
<dbReference type="InterPro" id="IPR036264">
    <property type="entry name" value="Bact_exopeptidase_dim_dom"/>
</dbReference>
<dbReference type="SUPFAM" id="SSF55031">
    <property type="entry name" value="Bacterial exopeptidase dimerisation domain"/>
    <property type="match status" value="1"/>
</dbReference>
<dbReference type="SUPFAM" id="SSF53187">
    <property type="entry name" value="Zn-dependent exopeptidases"/>
    <property type="match status" value="1"/>
</dbReference>
<evidence type="ECO:0000256" key="8">
    <source>
        <dbReference type="ARBA" id="ARBA00023049"/>
    </source>
</evidence>
<dbReference type="InterPro" id="IPR050072">
    <property type="entry name" value="Peptidase_M20A"/>
</dbReference>
<dbReference type="Gene3D" id="3.40.630.10">
    <property type="entry name" value="Zn peptidases"/>
    <property type="match status" value="1"/>
</dbReference>
<evidence type="ECO:0000256" key="6">
    <source>
        <dbReference type="ARBA" id="ARBA00022833"/>
    </source>
</evidence>
<comment type="similarity">
    <text evidence="2">Belongs to the peptidase M20A family.</text>
</comment>
<dbReference type="GO" id="GO:0016805">
    <property type="term" value="F:dipeptidase activity"/>
    <property type="evidence" value="ECO:0007669"/>
    <property type="project" value="UniProtKB-KW"/>
</dbReference>
<dbReference type="RefSeq" id="WP_092362824.1">
    <property type="nucleotide sequence ID" value="NZ_DAINWJ010000130.1"/>
</dbReference>
<keyword evidence="4" id="KW-0479">Metal-binding</keyword>